<keyword evidence="7" id="KW-1185">Reference proteome</keyword>
<dbReference type="InterPro" id="IPR041698">
    <property type="entry name" value="Methyltransf_25"/>
</dbReference>
<dbReference type="HAMAP" id="MF_00391">
    <property type="entry name" value="Ribosomal_bL34"/>
    <property type="match status" value="1"/>
</dbReference>
<name>A0A0B7N7P9_9FUNG</name>
<proteinExistence type="inferred from homology"/>
<dbReference type="OrthoDB" id="2013972at2759"/>
<dbReference type="AlphaFoldDB" id="A0A0B7N7P9"/>
<keyword evidence="3" id="KW-0687">Ribonucleoprotein</keyword>
<reference evidence="6 7" key="1">
    <citation type="submission" date="2014-09" db="EMBL/GenBank/DDBJ databases">
        <authorList>
            <person name="Ellenberger Sabrina"/>
        </authorList>
    </citation>
    <scope>NUCLEOTIDE SEQUENCE [LARGE SCALE GENOMIC DNA]</scope>
    <source>
        <strain evidence="6 7">CBS 412.66</strain>
    </source>
</reference>
<dbReference type="PANTHER" id="PTHR14503">
    <property type="entry name" value="MITOCHONDRIAL RIBOSOMAL PROTEIN 34 FAMILY MEMBER"/>
    <property type="match status" value="1"/>
</dbReference>
<dbReference type="GO" id="GO:0006412">
    <property type="term" value="P:translation"/>
    <property type="evidence" value="ECO:0007669"/>
    <property type="project" value="InterPro"/>
</dbReference>
<dbReference type="Pfam" id="PF13649">
    <property type="entry name" value="Methyltransf_25"/>
    <property type="match status" value="1"/>
</dbReference>
<accession>A0A0B7N7P9</accession>
<dbReference type="GO" id="GO:0003735">
    <property type="term" value="F:structural constituent of ribosome"/>
    <property type="evidence" value="ECO:0007669"/>
    <property type="project" value="InterPro"/>
</dbReference>
<dbReference type="FunFam" id="1.10.287.3980:FF:000001">
    <property type="entry name" value="Mitochondrial ribosomal protein L34"/>
    <property type="match status" value="1"/>
</dbReference>
<dbReference type="InterPro" id="IPR029063">
    <property type="entry name" value="SAM-dependent_MTases_sf"/>
</dbReference>
<evidence type="ECO:0000313" key="6">
    <source>
        <dbReference type="EMBL" id="CEP11445.1"/>
    </source>
</evidence>
<evidence type="ECO:0000256" key="4">
    <source>
        <dbReference type="ARBA" id="ARBA00035274"/>
    </source>
</evidence>
<keyword evidence="2" id="KW-0689">Ribosomal protein</keyword>
<dbReference type="STRING" id="35722.A0A0B7N7P9"/>
<evidence type="ECO:0000256" key="2">
    <source>
        <dbReference type="ARBA" id="ARBA00022980"/>
    </source>
</evidence>
<dbReference type="Gene3D" id="1.10.287.3980">
    <property type="match status" value="1"/>
</dbReference>
<evidence type="ECO:0000313" key="7">
    <source>
        <dbReference type="Proteomes" id="UP000054107"/>
    </source>
</evidence>
<gene>
    <name evidence="6" type="primary">PARPA_05281.1 scaffold 16736</name>
</gene>
<sequence>MAVSSNQISCSEYKVAFEWKSGRRLAAQDDVAYILPSDQKEVVRLKLNHKLWKDILGGLFKSSLHEKLTDGIRVLDVGCGPGWWTLDMARLYPNSEFVGIDMADVFVTEDIPFNVKFQILNAGTGLGYFEDESFDFVFQRFLVMGLPIEQYIRSVEEMKRILKPGGAIEILELVNEYTNAGPAFKNINIWINEALTARNMDSYVADKISTYLANARYLNIKDINYHVPIGAWGGDPGELFLAIQRLALPAVKVMVTELASVGSEDYDANMEEAFKEVDQYKISTRFRLLLQGVFFNLHTMLFQQLLSTASARFSSSLNTVAARPSMLGQSSILSASLGAFRTPAISNTLGATQMRFVTYGNTYQPSQLVRKRRHGFLARLATKNGRRVIIRRRIKGRKFLSH</sequence>
<dbReference type="Proteomes" id="UP000054107">
    <property type="component" value="Unassembled WGS sequence"/>
</dbReference>
<dbReference type="Pfam" id="PF00468">
    <property type="entry name" value="Ribosomal_L34"/>
    <property type="match status" value="1"/>
</dbReference>
<dbReference type="InterPro" id="IPR000271">
    <property type="entry name" value="Ribosomal_bL34"/>
</dbReference>
<dbReference type="SUPFAM" id="SSF53335">
    <property type="entry name" value="S-adenosyl-L-methionine-dependent methyltransferases"/>
    <property type="match status" value="1"/>
</dbReference>
<dbReference type="Gene3D" id="3.40.50.150">
    <property type="entry name" value="Vaccinia Virus protein VP39"/>
    <property type="match status" value="1"/>
</dbReference>
<comment type="similarity">
    <text evidence="1">Belongs to the bacterial ribosomal protein bL34 family.</text>
</comment>
<dbReference type="CDD" id="cd02440">
    <property type="entry name" value="AdoMet_MTases"/>
    <property type="match status" value="1"/>
</dbReference>
<protein>
    <recommendedName>
        <fullName evidence="4">Large ribosomal subunit protein bL34m</fullName>
    </recommendedName>
</protein>
<organism evidence="6 7">
    <name type="scientific">Parasitella parasitica</name>
    <dbReference type="NCBI Taxonomy" id="35722"/>
    <lineage>
        <taxon>Eukaryota</taxon>
        <taxon>Fungi</taxon>
        <taxon>Fungi incertae sedis</taxon>
        <taxon>Mucoromycota</taxon>
        <taxon>Mucoromycotina</taxon>
        <taxon>Mucoromycetes</taxon>
        <taxon>Mucorales</taxon>
        <taxon>Mucorineae</taxon>
        <taxon>Mucoraceae</taxon>
        <taxon>Parasitella</taxon>
    </lineage>
</organism>
<dbReference type="GO" id="GO:0005762">
    <property type="term" value="C:mitochondrial large ribosomal subunit"/>
    <property type="evidence" value="ECO:0007669"/>
    <property type="project" value="TreeGrafter"/>
</dbReference>
<evidence type="ECO:0000256" key="3">
    <source>
        <dbReference type="ARBA" id="ARBA00023274"/>
    </source>
</evidence>
<dbReference type="NCBIfam" id="TIGR01030">
    <property type="entry name" value="rpmH_bact"/>
    <property type="match status" value="1"/>
</dbReference>
<dbReference type="EMBL" id="LN726131">
    <property type="protein sequence ID" value="CEP11445.1"/>
    <property type="molecule type" value="Genomic_DNA"/>
</dbReference>
<evidence type="ECO:0000256" key="1">
    <source>
        <dbReference type="ARBA" id="ARBA00010111"/>
    </source>
</evidence>
<dbReference type="PANTHER" id="PTHR14503:SF4">
    <property type="entry name" value="LARGE RIBOSOMAL SUBUNIT PROTEIN BL34M"/>
    <property type="match status" value="1"/>
</dbReference>
<feature type="domain" description="Methyltransferase" evidence="5">
    <location>
        <begin position="74"/>
        <end position="166"/>
    </location>
</feature>
<evidence type="ECO:0000259" key="5">
    <source>
        <dbReference type="Pfam" id="PF13649"/>
    </source>
</evidence>